<dbReference type="RefSeq" id="WP_013598013.1">
    <property type="nucleotide sequence ID" value="NC_015144.1"/>
</dbReference>
<dbReference type="SUPFAM" id="SSF102405">
    <property type="entry name" value="MCP/YpsA-like"/>
    <property type="match status" value="1"/>
</dbReference>
<gene>
    <name evidence="4" type="ordered locus">Weevi_0912</name>
</gene>
<organism evidence="4 5">
    <name type="scientific">Weeksella virosa (strain ATCC 43766 / DSM 16922 / JCM 21250 / CCUG 30538 / CDC 9751 / IAM 14551 / NBRC 16016 / NCTC 11634 / CL345/78)</name>
    <dbReference type="NCBI Taxonomy" id="865938"/>
    <lineage>
        <taxon>Bacteria</taxon>
        <taxon>Pseudomonadati</taxon>
        <taxon>Bacteroidota</taxon>
        <taxon>Flavobacteriia</taxon>
        <taxon>Flavobacteriales</taxon>
        <taxon>Weeksellaceae</taxon>
        <taxon>Weeksella</taxon>
    </lineage>
</organism>
<dbReference type="STRING" id="865938.Weevi_0912"/>
<evidence type="ECO:0000259" key="3">
    <source>
        <dbReference type="Pfam" id="PF17782"/>
    </source>
</evidence>
<dbReference type="InterPro" id="IPR057666">
    <property type="entry name" value="DrpA_SLOG"/>
</dbReference>
<dbReference type="Gene3D" id="3.40.50.450">
    <property type="match status" value="1"/>
</dbReference>
<feature type="domain" description="Smf/DprA SLOG" evidence="2">
    <location>
        <begin position="80"/>
        <end position="289"/>
    </location>
</feature>
<dbReference type="KEGG" id="wvi:Weevi_0912"/>
<dbReference type="HOGENOM" id="CLU_029601_0_3_10"/>
<name>F0P1J5_WEEVC</name>
<dbReference type="PANTHER" id="PTHR43022:SF1">
    <property type="entry name" value="PROTEIN SMF"/>
    <property type="match status" value="1"/>
</dbReference>
<dbReference type="NCBIfam" id="TIGR00732">
    <property type="entry name" value="dprA"/>
    <property type="match status" value="1"/>
</dbReference>
<accession>F0P1J5</accession>
<dbReference type="Pfam" id="PF17782">
    <property type="entry name" value="WHD_DprA"/>
    <property type="match status" value="1"/>
</dbReference>
<dbReference type="InterPro" id="IPR036388">
    <property type="entry name" value="WH-like_DNA-bd_sf"/>
</dbReference>
<proteinExistence type="inferred from homology"/>
<dbReference type="AlphaFoldDB" id="F0P1J5"/>
<sequence length="364" mass="41462">MINDLKYQIALSFCKGLGPKYTKQLLHSFGLAKMVWQEKLSTLQEKTKIPLTNLMDIGRDEILTMAENEILFCEQNQIKILSFFDDAYPFYLKQCIDAPLILYYKGNINFKSELNISIVGSRKMTAYGAKFIQELVADLRDYPICIVSGLAYGCDIQAHRAALSLGLPTWGVLAHHLNKVYPAKHKKEAQEMLENGGLISEYSSQHALIPECFLQRNRIIAGLSPTTIIVESSYSGGALVTAKFANEYNRDVFALPGRNSDKMSRGNNHLIKTHQAYLIENTQDLLYHLNIQSKDNKTKQVEMFVDLTENEQKIVQLLQKNQKLHIDQLADLSNQYTYQLLPILLDLELKQLVKPLPGKFFELI</sequence>
<dbReference type="Gene3D" id="1.10.10.10">
    <property type="entry name" value="Winged helix-like DNA-binding domain superfamily/Winged helix DNA-binding domain"/>
    <property type="match status" value="1"/>
</dbReference>
<reference evidence="4 5" key="1">
    <citation type="journal article" date="2011" name="Stand. Genomic Sci.">
        <title>Complete genome sequence of Weeksella virosa type strain (9751).</title>
        <authorList>
            <person name="Lang E."/>
            <person name="Teshima H."/>
            <person name="Lucas S."/>
            <person name="Lapidus A."/>
            <person name="Hammon N."/>
            <person name="Deshpande S."/>
            <person name="Nolan M."/>
            <person name="Cheng J.F."/>
            <person name="Pitluck S."/>
            <person name="Liolios K."/>
            <person name="Pagani I."/>
            <person name="Mikhailova N."/>
            <person name="Ivanova N."/>
            <person name="Mavromatis K."/>
            <person name="Pati A."/>
            <person name="Tapia R."/>
            <person name="Han C."/>
            <person name="Goodwin L."/>
            <person name="Chen A."/>
            <person name="Palaniappan K."/>
            <person name="Land M."/>
            <person name="Hauser L."/>
            <person name="Chang Y.J."/>
            <person name="Jeffries C.D."/>
            <person name="Brambilla E.M."/>
            <person name="Kopitz M."/>
            <person name="Rohde M."/>
            <person name="Goker M."/>
            <person name="Tindall B.J."/>
            <person name="Detter J.C."/>
            <person name="Woyke T."/>
            <person name="Bristow J."/>
            <person name="Eisen J.A."/>
            <person name="Markowitz V."/>
            <person name="Hugenholtz P."/>
            <person name="Klenk H.P."/>
            <person name="Kyrpides N.C."/>
        </authorList>
    </citation>
    <scope>NUCLEOTIDE SEQUENCE [LARGE SCALE GENOMIC DNA]</scope>
    <source>
        <strain evidence="5">ATCC 43766 / DSM 16922 / JCM 21250 / NBRC 16016 / NCTC 11634 / CL345/78</strain>
    </source>
</reference>
<dbReference type="EMBL" id="CP002455">
    <property type="protein sequence ID" value="ADX67623.1"/>
    <property type="molecule type" value="Genomic_DNA"/>
</dbReference>
<evidence type="ECO:0000259" key="2">
    <source>
        <dbReference type="Pfam" id="PF02481"/>
    </source>
</evidence>
<evidence type="ECO:0000313" key="4">
    <source>
        <dbReference type="EMBL" id="ADX67623.1"/>
    </source>
</evidence>
<evidence type="ECO:0000313" key="5">
    <source>
        <dbReference type="Proteomes" id="UP000008641"/>
    </source>
</evidence>
<dbReference type="Pfam" id="PF02481">
    <property type="entry name" value="DNA_processg_A"/>
    <property type="match status" value="1"/>
</dbReference>
<evidence type="ECO:0000256" key="1">
    <source>
        <dbReference type="ARBA" id="ARBA00006525"/>
    </source>
</evidence>
<comment type="similarity">
    <text evidence="1">Belongs to the DprA/Smf family.</text>
</comment>
<dbReference type="Proteomes" id="UP000008641">
    <property type="component" value="Chromosome"/>
</dbReference>
<dbReference type="GO" id="GO:0009294">
    <property type="term" value="P:DNA-mediated transformation"/>
    <property type="evidence" value="ECO:0007669"/>
    <property type="project" value="InterPro"/>
</dbReference>
<dbReference type="OrthoDB" id="9785707at2"/>
<dbReference type="InterPro" id="IPR041614">
    <property type="entry name" value="DprA_WH"/>
</dbReference>
<dbReference type="PANTHER" id="PTHR43022">
    <property type="entry name" value="PROTEIN SMF"/>
    <property type="match status" value="1"/>
</dbReference>
<keyword evidence="5" id="KW-1185">Reference proteome</keyword>
<protein>
    <submittedName>
        <fullName evidence="4">DNA protecting protein DprA</fullName>
    </submittedName>
</protein>
<reference evidence="5" key="2">
    <citation type="journal article" date="2011" name="Stand. Genomic Sci.">
        <title>Complete genome sequence of Weeksella virosa type strain (9751T).</title>
        <authorList>
            <person name="Lang E."/>
            <person name="Teshima H."/>
            <person name="Lucas S."/>
            <person name="Lapidus A."/>
            <person name="Hammon N."/>
            <person name="Deshpande S."/>
            <person name="Nolan M."/>
            <person name="Cheng J."/>
            <person name="Pitluck S."/>
            <person name="Liolios K."/>
            <person name="Pagani I."/>
            <person name="Mikhailova N."/>
            <person name="Ivanova N."/>
            <person name="Mavromatis K."/>
            <person name="Pati A."/>
            <person name="Tapia R."/>
            <person name="Han C."/>
            <person name="Goodwin L."/>
            <person name="Chen A."/>
            <person name="Palaniappan K."/>
            <person name="Land M."/>
            <person name="Hauser L."/>
            <person name="Chang Y."/>
            <person name="Jeffries C."/>
            <person name="Brambilla E."/>
            <person name="Kopitz M."/>
            <person name="Rohde M."/>
            <person name="Goker M."/>
            <person name="Tindall B."/>
            <person name="Detter J."/>
            <person name="Woyke T."/>
            <person name="Bristow J."/>
            <person name="Eisen J."/>
            <person name="Markowitz V."/>
            <person name="Hugenholtz P."/>
            <person name="Klenk H."/>
            <person name="Kyrpides N."/>
        </authorList>
    </citation>
    <scope>NUCLEOTIDE SEQUENCE [LARGE SCALE GENOMIC DNA]</scope>
    <source>
        <strain evidence="5">ATCC 43766 / DSM 16922 / JCM 21250 / NBRC 16016 / NCTC 11634 / CL345/78</strain>
    </source>
</reference>
<feature type="domain" description="DprA winged helix" evidence="3">
    <location>
        <begin position="306"/>
        <end position="359"/>
    </location>
</feature>
<dbReference type="InterPro" id="IPR003488">
    <property type="entry name" value="DprA"/>
</dbReference>
<dbReference type="eggNOG" id="COG0758">
    <property type="taxonomic scope" value="Bacteria"/>
</dbReference>